<comment type="caution">
    <text evidence="2">The sequence shown here is derived from an EMBL/GenBank/DDBJ whole genome shotgun (WGS) entry which is preliminary data.</text>
</comment>
<dbReference type="InterPro" id="IPR002350">
    <property type="entry name" value="Kazal_dom"/>
</dbReference>
<protein>
    <recommendedName>
        <fullName evidence="1">Kazal-like domain-containing protein</fullName>
    </recommendedName>
</protein>
<feature type="non-terminal residue" evidence="2">
    <location>
        <position position="119"/>
    </location>
</feature>
<dbReference type="EMBL" id="CAXKWB010040712">
    <property type="protein sequence ID" value="CAL4155468.1"/>
    <property type="molecule type" value="Genomic_DNA"/>
</dbReference>
<dbReference type="PROSITE" id="PS51465">
    <property type="entry name" value="KAZAL_2"/>
    <property type="match status" value="1"/>
</dbReference>
<feature type="non-terminal residue" evidence="2">
    <location>
        <position position="1"/>
    </location>
</feature>
<dbReference type="Gene3D" id="3.30.60.30">
    <property type="match status" value="1"/>
</dbReference>
<sequence length="119" mass="13649">VNGISPPRCYSECGIEHDWVCGSDGNSYQNPCQFNAYACEHPLKNLTIKHDTRCENIKPDCPNEPFKLKGTEWEFMIFFDTKRNWTDAQKKCEAEEMLTAHPSDKVAVKLRKHLLEACG</sequence>
<proteinExistence type="predicted"/>
<dbReference type="SMART" id="SM00280">
    <property type="entry name" value="KAZAL"/>
    <property type="match status" value="1"/>
</dbReference>
<evidence type="ECO:0000313" key="2">
    <source>
        <dbReference type="EMBL" id="CAL4155468.1"/>
    </source>
</evidence>
<dbReference type="AlphaFoldDB" id="A0AAV2S2J0"/>
<name>A0AAV2S2J0_MEGNR</name>
<accession>A0AAV2S2J0</accession>
<dbReference type="SUPFAM" id="SSF100895">
    <property type="entry name" value="Kazal-type serine protease inhibitors"/>
    <property type="match status" value="1"/>
</dbReference>
<dbReference type="CDD" id="cd00104">
    <property type="entry name" value="KAZAL_FS"/>
    <property type="match status" value="1"/>
</dbReference>
<reference evidence="2 3" key="1">
    <citation type="submission" date="2024-05" db="EMBL/GenBank/DDBJ databases">
        <authorList>
            <person name="Wallberg A."/>
        </authorList>
    </citation>
    <scope>NUCLEOTIDE SEQUENCE [LARGE SCALE GENOMIC DNA]</scope>
</reference>
<gene>
    <name evidence="2" type="ORF">MNOR_LOCUS31516</name>
</gene>
<dbReference type="Pfam" id="PF07648">
    <property type="entry name" value="Kazal_2"/>
    <property type="match status" value="1"/>
</dbReference>
<keyword evidence="3" id="KW-1185">Reference proteome</keyword>
<organism evidence="2 3">
    <name type="scientific">Meganyctiphanes norvegica</name>
    <name type="common">Northern krill</name>
    <name type="synonym">Thysanopoda norvegica</name>
    <dbReference type="NCBI Taxonomy" id="48144"/>
    <lineage>
        <taxon>Eukaryota</taxon>
        <taxon>Metazoa</taxon>
        <taxon>Ecdysozoa</taxon>
        <taxon>Arthropoda</taxon>
        <taxon>Crustacea</taxon>
        <taxon>Multicrustacea</taxon>
        <taxon>Malacostraca</taxon>
        <taxon>Eumalacostraca</taxon>
        <taxon>Eucarida</taxon>
        <taxon>Euphausiacea</taxon>
        <taxon>Euphausiidae</taxon>
        <taxon>Meganyctiphanes</taxon>
    </lineage>
</organism>
<evidence type="ECO:0000313" key="3">
    <source>
        <dbReference type="Proteomes" id="UP001497623"/>
    </source>
</evidence>
<feature type="domain" description="Kazal-like" evidence="1">
    <location>
        <begin position="3"/>
        <end position="56"/>
    </location>
</feature>
<evidence type="ECO:0000259" key="1">
    <source>
        <dbReference type="PROSITE" id="PS51465"/>
    </source>
</evidence>
<dbReference type="InterPro" id="IPR036058">
    <property type="entry name" value="Kazal_dom_sf"/>
</dbReference>
<dbReference type="Proteomes" id="UP001497623">
    <property type="component" value="Unassembled WGS sequence"/>
</dbReference>